<dbReference type="Gene3D" id="3.40.190.290">
    <property type="match status" value="1"/>
</dbReference>
<feature type="domain" description="HTH lysR-type" evidence="5">
    <location>
        <begin position="25"/>
        <end position="82"/>
    </location>
</feature>
<evidence type="ECO:0000256" key="1">
    <source>
        <dbReference type="ARBA" id="ARBA00009437"/>
    </source>
</evidence>
<evidence type="ECO:0000256" key="2">
    <source>
        <dbReference type="ARBA" id="ARBA00023015"/>
    </source>
</evidence>
<dbReference type="Pfam" id="PF00126">
    <property type="entry name" value="HTH_1"/>
    <property type="match status" value="1"/>
</dbReference>
<dbReference type="InterPro" id="IPR036390">
    <property type="entry name" value="WH_DNA-bd_sf"/>
</dbReference>
<dbReference type="PANTHER" id="PTHR30537:SF3">
    <property type="entry name" value="TRANSCRIPTIONAL REGULATORY PROTEIN"/>
    <property type="match status" value="1"/>
</dbReference>
<dbReference type="GO" id="GO:0043565">
    <property type="term" value="F:sequence-specific DNA binding"/>
    <property type="evidence" value="ECO:0007669"/>
    <property type="project" value="TreeGrafter"/>
</dbReference>
<accession>A0A1I0N677</accession>
<dbReference type="InterPro" id="IPR036388">
    <property type="entry name" value="WH-like_DNA-bd_sf"/>
</dbReference>
<dbReference type="PROSITE" id="PS50931">
    <property type="entry name" value="HTH_LYSR"/>
    <property type="match status" value="1"/>
</dbReference>
<proteinExistence type="inferred from homology"/>
<protein>
    <submittedName>
        <fullName evidence="6">Transcriptional regulator, LysR family</fullName>
    </submittedName>
</protein>
<dbReference type="EMBL" id="FOIZ01000001">
    <property type="protein sequence ID" value="SEV96410.1"/>
    <property type="molecule type" value="Genomic_DNA"/>
</dbReference>
<evidence type="ECO:0000313" key="7">
    <source>
        <dbReference type="Proteomes" id="UP000199167"/>
    </source>
</evidence>
<dbReference type="PRINTS" id="PR00039">
    <property type="entry name" value="HTHLYSR"/>
</dbReference>
<dbReference type="AlphaFoldDB" id="A0A1I0N677"/>
<dbReference type="GO" id="GO:0006351">
    <property type="term" value="P:DNA-templated transcription"/>
    <property type="evidence" value="ECO:0007669"/>
    <property type="project" value="TreeGrafter"/>
</dbReference>
<dbReference type="SUPFAM" id="SSF46785">
    <property type="entry name" value="Winged helix' DNA-binding domain"/>
    <property type="match status" value="1"/>
</dbReference>
<evidence type="ECO:0000313" key="6">
    <source>
        <dbReference type="EMBL" id="SEV96410.1"/>
    </source>
</evidence>
<evidence type="ECO:0000256" key="3">
    <source>
        <dbReference type="ARBA" id="ARBA00023125"/>
    </source>
</evidence>
<gene>
    <name evidence="6" type="ORF">SAMN04488515_0428</name>
</gene>
<dbReference type="Pfam" id="PF03466">
    <property type="entry name" value="LysR_substrate"/>
    <property type="match status" value="1"/>
</dbReference>
<evidence type="ECO:0000259" key="5">
    <source>
        <dbReference type="PROSITE" id="PS50931"/>
    </source>
</evidence>
<keyword evidence="7" id="KW-1185">Reference proteome</keyword>
<dbReference type="SUPFAM" id="SSF53850">
    <property type="entry name" value="Periplasmic binding protein-like II"/>
    <property type="match status" value="1"/>
</dbReference>
<sequence length="320" mass="35323">MKIRGIAKICLSVMHICMNWSGLSFDWNQARAFLVTAETGSFSAAARALHMTQPTLGRQVAGLEQALDIVLFERIGRKLELTPAGREMLEHVRAMGDGAMKASLTASGRAQSVTGDVCVSVTDIFAIYTMPAIVAELRRIAPQVRIRVLASNALSDLQRREADIAVRHVAPTQPDLIARKVRESTGHLYASRSYLTKFGPIRTPDDVRTADFIGIGTEDEMLRFMQEWGLPITADNIRAVGDSGGAGWEMARQGLGLVPMSVDLARYYPDMEMVLPDLPHVPVPYWLTVHRELHSSKRIRLVFDHLVAVLGRKELPGPGM</sequence>
<dbReference type="STRING" id="364200.SAMN04488515_0428"/>
<dbReference type="Gene3D" id="1.10.10.10">
    <property type="entry name" value="Winged helix-like DNA-binding domain superfamily/Winged helix DNA-binding domain"/>
    <property type="match status" value="1"/>
</dbReference>
<dbReference type="InterPro" id="IPR000847">
    <property type="entry name" value="LysR_HTH_N"/>
</dbReference>
<dbReference type="Proteomes" id="UP000199167">
    <property type="component" value="Unassembled WGS sequence"/>
</dbReference>
<dbReference type="PANTHER" id="PTHR30537">
    <property type="entry name" value="HTH-TYPE TRANSCRIPTIONAL REGULATOR"/>
    <property type="match status" value="1"/>
</dbReference>
<organism evidence="6 7">
    <name type="scientific">Cognatiyoonia koreensis</name>
    <dbReference type="NCBI Taxonomy" id="364200"/>
    <lineage>
        <taxon>Bacteria</taxon>
        <taxon>Pseudomonadati</taxon>
        <taxon>Pseudomonadota</taxon>
        <taxon>Alphaproteobacteria</taxon>
        <taxon>Rhodobacterales</taxon>
        <taxon>Paracoccaceae</taxon>
        <taxon>Cognatiyoonia</taxon>
    </lineage>
</organism>
<dbReference type="FunFam" id="1.10.10.10:FF:000001">
    <property type="entry name" value="LysR family transcriptional regulator"/>
    <property type="match status" value="1"/>
</dbReference>
<dbReference type="InterPro" id="IPR058163">
    <property type="entry name" value="LysR-type_TF_proteobact-type"/>
</dbReference>
<reference evidence="6 7" key="1">
    <citation type="submission" date="2016-10" db="EMBL/GenBank/DDBJ databases">
        <authorList>
            <person name="de Groot N.N."/>
        </authorList>
    </citation>
    <scope>NUCLEOTIDE SEQUENCE [LARGE SCALE GENOMIC DNA]</scope>
    <source>
        <strain evidence="6 7">DSM 17925</strain>
    </source>
</reference>
<keyword evidence="3" id="KW-0238">DNA-binding</keyword>
<keyword evidence="4" id="KW-0804">Transcription</keyword>
<name>A0A1I0N677_9RHOB</name>
<keyword evidence="2" id="KW-0805">Transcription regulation</keyword>
<evidence type="ECO:0000256" key="4">
    <source>
        <dbReference type="ARBA" id="ARBA00023163"/>
    </source>
</evidence>
<dbReference type="InterPro" id="IPR005119">
    <property type="entry name" value="LysR_subst-bd"/>
</dbReference>
<comment type="similarity">
    <text evidence="1">Belongs to the LysR transcriptional regulatory family.</text>
</comment>
<dbReference type="GO" id="GO:0003700">
    <property type="term" value="F:DNA-binding transcription factor activity"/>
    <property type="evidence" value="ECO:0007669"/>
    <property type="project" value="InterPro"/>
</dbReference>